<organism evidence="6 8">
    <name type="scientific">Legionella jamestowniensis</name>
    <dbReference type="NCBI Taxonomy" id="455"/>
    <lineage>
        <taxon>Bacteria</taxon>
        <taxon>Pseudomonadati</taxon>
        <taxon>Pseudomonadota</taxon>
        <taxon>Gammaproteobacteria</taxon>
        <taxon>Legionellales</taxon>
        <taxon>Legionellaceae</taxon>
        <taxon>Legionella</taxon>
    </lineage>
</organism>
<dbReference type="FunFam" id="3.30.70.870:FF:000003">
    <property type="entry name" value="GTP-binding protein TypA"/>
    <property type="match status" value="1"/>
</dbReference>
<dbReference type="PANTHER" id="PTHR42908:SF8">
    <property type="entry name" value="TR-TYPE G DOMAIN-CONTAINING PROTEIN"/>
    <property type="match status" value="1"/>
</dbReference>
<dbReference type="PANTHER" id="PTHR42908">
    <property type="entry name" value="TRANSLATION ELONGATION FACTOR-RELATED"/>
    <property type="match status" value="1"/>
</dbReference>
<gene>
    <name evidence="6" type="primary">typA</name>
    <name evidence="4" type="synonym">bipA</name>
    <name evidence="7" type="ORF">A8135_02320</name>
    <name evidence="6" type="ORF">Ljam_1731</name>
</gene>
<dbReference type="GO" id="GO:0097216">
    <property type="term" value="F:guanosine tetraphosphate binding"/>
    <property type="evidence" value="ECO:0007669"/>
    <property type="project" value="UniProtKB-ARBA"/>
</dbReference>
<dbReference type="InterPro" id="IPR000640">
    <property type="entry name" value="EFG_V-like"/>
</dbReference>
<comment type="subcellular location">
    <subcellularLocation>
        <location evidence="4">Cytoplasm</location>
    </subcellularLocation>
    <text evidence="4">Binds to ribosomes.</text>
</comment>
<dbReference type="InterPro" id="IPR042116">
    <property type="entry name" value="TypA/BipA_C"/>
</dbReference>
<dbReference type="FunFam" id="3.30.70.240:FF:000002">
    <property type="entry name" value="GTP-binding protein TypA"/>
    <property type="match status" value="1"/>
</dbReference>
<accession>A0A0W0UI23</accession>
<dbReference type="NCBIfam" id="TIGR01394">
    <property type="entry name" value="TypA_BipA"/>
    <property type="match status" value="1"/>
</dbReference>
<dbReference type="InterPro" id="IPR006298">
    <property type="entry name" value="BipA"/>
</dbReference>
<keyword evidence="9" id="KW-1185">Reference proteome</keyword>
<keyword evidence="1 4" id="KW-0547">Nucleotide-binding</keyword>
<keyword evidence="4" id="KW-0699">rRNA-binding</keyword>
<dbReference type="NCBIfam" id="TIGR00231">
    <property type="entry name" value="small_GTP"/>
    <property type="match status" value="1"/>
</dbReference>
<dbReference type="SUPFAM" id="SSF50447">
    <property type="entry name" value="Translation proteins"/>
    <property type="match status" value="1"/>
</dbReference>
<feature type="domain" description="Tr-type G" evidence="5">
    <location>
        <begin position="3"/>
        <end position="199"/>
    </location>
</feature>
<evidence type="ECO:0000259" key="5">
    <source>
        <dbReference type="PROSITE" id="PS51722"/>
    </source>
</evidence>
<dbReference type="Pfam" id="PF00009">
    <property type="entry name" value="GTP_EFTU"/>
    <property type="match status" value="1"/>
</dbReference>
<dbReference type="InterPro" id="IPR048876">
    <property type="entry name" value="BipA_C"/>
</dbReference>
<feature type="binding site" evidence="4">
    <location>
        <begin position="128"/>
        <end position="131"/>
    </location>
    <ligand>
        <name>GTP</name>
        <dbReference type="ChEBI" id="CHEBI:37565"/>
    </ligand>
</feature>
<dbReference type="FunFam" id="2.40.30.10:FF:000016">
    <property type="entry name" value="GTP-binding protein TypA"/>
    <property type="match status" value="1"/>
</dbReference>
<dbReference type="EMBL" id="LYOZ01000026">
    <property type="protein sequence ID" value="OCH97694.1"/>
    <property type="molecule type" value="Genomic_DNA"/>
</dbReference>
<dbReference type="Pfam" id="PF00679">
    <property type="entry name" value="EFG_C"/>
    <property type="match status" value="1"/>
</dbReference>
<dbReference type="CDD" id="cd03710">
    <property type="entry name" value="BipA_TypA_C"/>
    <property type="match status" value="1"/>
</dbReference>
<dbReference type="InterPro" id="IPR027417">
    <property type="entry name" value="P-loop_NTPase"/>
</dbReference>
<evidence type="ECO:0000313" key="7">
    <source>
        <dbReference type="EMBL" id="OCH97694.1"/>
    </source>
</evidence>
<evidence type="ECO:0000256" key="1">
    <source>
        <dbReference type="ARBA" id="ARBA00022741"/>
    </source>
</evidence>
<dbReference type="EMBL" id="LNYG01000013">
    <property type="protein sequence ID" value="KTD07536.1"/>
    <property type="molecule type" value="Genomic_DNA"/>
</dbReference>
<dbReference type="Gene3D" id="2.40.50.250">
    <property type="entry name" value="bipa protein"/>
    <property type="match status" value="1"/>
</dbReference>
<dbReference type="GO" id="GO:0043022">
    <property type="term" value="F:ribosome binding"/>
    <property type="evidence" value="ECO:0007669"/>
    <property type="project" value="UniProtKB-UniRule"/>
</dbReference>
<dbReference type="InterPro" id="IPR009000">
    <property type="entry name" value="Transl_B-barrel_sf"/>
</dbReference>
<evidence type="ECO:0000313" key="9">
    <source>
        <dbReference type="Proteomes" id="UP000093336"/>
    </source>
</evidence>
<keyword evidence="4" id="KW-0963">Cytoplasm</keyword>
<keyword evidence="4" id="KW-0820">tRNA-binding</keyword>
<dbReference type="EC" id="3.6.5.-" evidence="4"/>
<dbReference type="FunFam" id="3.40.50.300:FF:000055">
    <property type="entry name" value="GTP-binding protein TypA"/>
    <property type="match status" value="1"/>
</dbReference>
<dbReference type="InterPro" id="IPR005225">
    <property type="entry name" value="Small_GTP-bd"/>
</dbReference>
<dbReference type="Gene3D" id="3.40.50.300">
    <property type="entry name" value="P-loop containing nucleotide triphosphate hydrolases"/>
    <property type="match status" value="1"/>
</dbReference>
<dbReference type="InterPro" id="IPR047042">
    <property type="entry name" value="BipA_II"/>
</dbReference>
<reference evidence="7 9" key="2">
    <citation type="submission" date="2016-05" db="EMBL/GenBank/DDBJ databases">
        <authorList>
            <person name="Prochazka B."/>
            <person name="Indra A."/>
            <person name="Hasenberger P."/>
            <person name="Blaschitz M."/>
            <person name="Wagner L."/>
            <person name="Wewalka G."/>
            <person name="Sorschag S."/>
            <person name="Schmid D."/>
            <person name="Ruppitsch W."/>
        </authorList>
    </citation>
    <scope>NUCLEOTIDE SEQUENCE [LARGE SCALE GENOMIC DNA]</scope>
    <source>
        <strain evidence="7 9">974010_12</strain>
    </source>
</reference>
<comment type="catalytic activity">
    <reaction evidence="3 4">
        <text>GTP + H2O = GDP + phosphate + H(+)</text>
        <dbReference type="Rhea" id="RHEA:19669"/>
        <dbReference type="ChEBI" id="CHEBI:15377"/>
        <dbReference type="ChEBI" id="CHEBI:15378"/>
        <dbReference type="ChEBI" id="CHEBI:37565"/>
        <dbReference type="ChEBI" id="CHEBI:43474"/>
        <dbReference type="ChEBI" id="CHEBI:58189"/>
    </reaction>
</comment>
<evidence type="ECO:0000313" key="6">
    <source>
        <dbReference type="EMBL" id="KTD07536.1"/>
    </source>
</evidence>
<dbReference type="InterPro" id="IPR031157">
    <property type="entry name" value="G_TR_CS"/>
</dbReference>
<dbReference type="GO" id="GO:1990904">
    <property type="term" value="C:ribonucleoprotein complex"/>
    <property type="evidence" value="ECO:0007669"/>
    <property type="project" value="TreeGrafter"/>
</dbReference>
<dbReference type="GO" id="GO:0019843">
    <property type="term" value="F:rRNA binding"/>
    <property type="evidence" value="ECO:0007669"/>
    <property type="project" value="UniProtKB-KW"/>
</dbReference>
<comment type="function">
    <text evidence="4">A 50S ribosomal subunit assembly protein with GTPase activity, required for 50S subunit assembly at low temperatures, may also play a role in translation. Binds GTP and analogs. Binds the 70S ribosome between the 30S and 50S subunits, in a similar position as ribosome-bound EF-G; it contacts a number of ribosomal proteins, both rRNAs and the A-site tRNA.</text>
</comment>
<dbReference type="Proteomes" id="UP000054715">
    <property type="component" value="Unassembled WGS sequence"/>
</dbReference>
<dbReference type="InterPro" id="IPR004161">
    <property type="entry name" value="EFTu-like_2"/>
</dbReference>
<dbReference type="HAMAP" id="MF_00849">
    <property type="entry name" value="BipA"/>
    <property type="match status" value="1"/>
</dbReference>
<dbReference type="Pfam" id="PF03144">
    <property type="entry name" value="GTP_EFTU_D2"/>
    <property type="match status" value="1"/>
</dbReference>
<proteinExistence type="inferred from homology"/>
<keyword evidence="4" id="KW-0378">Hydrolase</keyword>
<dbReference type="STRING" id="455.Ljam_1731"/>
<reference evidence="6 8" key="1">
    <citation type="submission" date="2015-11" db="EMBL/GenBank/DDBJ databases">
        <title>Genomic analysis of 38 Legionella species identifies large and diverse effector repertoires.</title>
        <authorList>
            <person name="Burstein D."/>
            <person name="Amaro F."/>
            <person name="Zusman T."/>
            <person name="Lifshitz Z."/>
            <person name="Cohen O."/>
            <person name="Gilbert J.A."/>
            <person name="Pupko T."/>
            <person name="Shuman H.A."/>
            <person name="Segal G."/>
        </authorList>
    </citation>
    <scope>NUCLEOTIDE SEQUENCE [LARGE SCALE GENOMIC DNA]</scope>
    <source>
        <strain evidence="6 8">JA-26-G1-E2</strain>
    </source>
</reference>
<dbReference type="SUPFAM" id="SSF54980">
    <property type="entry name" value="EF-G C-terminal domain-like"/>
    <property type="match status" value="2"/>
</dbReference>
<dbReference type="GO" id="GO:0000049">
    <property type="term" value="F:tRNA binding"/>
    <property type="evidence" value="ECO:0007669"/>
    <property type="project" value="UniProtKB-KW"/>
</dbReference>
<name>A0A0W0UI23_9GAMM</name>
<dbReference type="AlphaFoldDB" id="A0A0W0UI23"/>
<dbReference type="PROSITE" id="PS51722">
    <property type="entry name" value="G_TR_2"/>
    <property type="match status" value="1"/>
</dbReference>
<dbReference type="RefSeq" id="WP_058449646.1">
    <property type="nucleotide sequence ID" value="NZ_CAAAJF010000008.1"/>
</dbReference>
<dbReference type="Gene3D" id="2.40.30.10">
    <property type="entry name" value="Translation factors"/>
    <property type="match status" value="1"/>
</dbReference>
<evidence type="ECO:0000313" key="8">
    <source>
        <dbReference type="Proteomes" id="UP000054715"/>
    </source>
</evidence>
<dbReference type="Gene3D" id="3.30.70.240">
    <property type="match status" value="1"/>
</dbReference>
<dbReference type="GO" id="GO:0009409">
    <property type="term" value="P:response to cold"/>
    <property type="evidence" value="ECO:0007669"/>
    <property type="project" value="UniProtKB-ARBA"/>
</dbReference>
<dbReference type="InterPro" id="IPR047043">
    <property type="entry name" value="BipA_III"/>
</dbReference>
<dbReference type="OrthoDB" id="9801472at2"/>
<dbReference type="InterPro" id="IPR000795">
    <property type="entry name" value="T_Tr_GTP-bd_dom"/>
</dbReference>
<dbReference type="GO" id="GO:0003924">
    <property type="term" value="F:GTPase activity"/>
    <property type="evidence" value="ECO:0007669"/>
    <property type="project" value="UniProtKB-UniRule"/>
</dbReference>
<sequence length="606" mass="67682">MIEKIRNVAIIAHVDHGKTTLVDKLLQQTGTLNERAPKVERVMDSNALEKERGITILAKNTCVHWNGYQINIVDTPGHADFGGEVERILSMVDSVLLLVDAVDGPMPQTRFVTQKAFARGLNPIVVINKIDRPGARPHWVMDQVFDLFDNLGATDEQLDFPVVYASALNGYAKLDLEDEAEDMSALLQTIVDKVQPPPVDAEGPFQMQISSLDYSSYVGTIGIGRITRGHITAKSPVKIIDKDGQVRSGRLLQLLGFKGLERVEVEQARAGDIIAVTGIEQLNISDTLCDPNHVEALPPLTVDEPTISMTFQVNDSPFAGQEGKFVTSRKLRERLQTELLHNVALRVEDTEDPDKFRVSGRGELHLSILIENMRREGYELAISKPEVILREEEGEQQEPYERLTVDVEETHQGSIMEKLGERRGELQNMLPDGKGRVRLDYIVPTRGLIGFHTEFLSSTSGTGLMYHVYDHYGPAIRGRIGKRNNGVLIANCQGAARAFALFNLQERGRLFIEPQTVCYEGMIVGIHARDNDLVVNVTKEKQLTNIRAAGSDENILLTPPIKLSLEQALEFIDDDELVEVTPQSIRLRKKALKEHERKRASRSSEE</sequence>
<keyword evidence="4" id="KW-0694">RNA-binding</keyword>
<dbReference type="InterPro" id="IPR035651">
    <property type="entry name" value="BipA_V"/>
</dbReference>
<dbReference type="PRINTS" id="PR00315">
    <property type="entry name" value="ELONGATNFCT"/>
</dbReference>
<dbReference type="CDD" id="cd01891">
    <property type="entry name" value="TypA_BipA"/>
    <property type="match status" value="1"/>
</dbReference>
<evidence type="ECO:0000256" key="3">
    <source>
        <dbReference type="ARBA" id="ARBA00048548"/>
    </source>
</evidence>
<dbReference type="PROSITE" id="PS00301">
    <property type="entry name" value="G_TR_1"/>
    <property type="match status" value="1"/>
</dbReference>
<dbReference type="InterPro" id="IPR047041">
    <property type="entry name" value="BipA_GTP-bd_dom"/>
</dbReference>
<dbReference type="GO" id="GO:0005829">
    <property type="term" value="C:cytosol"/>
    <property type="evidence" value="ECO:0007669"/>
    <property type="project" value="TreeGrafter"/>
</dbReference>
<protein>
    <recommendedName>
        <fullName evidence="4">Large ribosomal subunit assembly factor BipA</fullName>
        <ecNumber evidence="4">3.6.5.-</ecNumber>
    </recommendedName>
    <alternativeName>
        <fullName evidence="4">GTP-binding protein BipA</fullName>
    </alternativeName>
</protein>
<keyword evidence="2 4" id="KW-0342">GTP-binding</keyword>
<dbReference type="Gene3D" id="3.30.70.870">
    <property type="entry name" value="Elongation Factor G (Translational Gtpase), domain 3"/>
    <property type="match status" value="1"/>
</dbReference>
<dbReference type="SUPFAM" id="SSF52540">
    <property type="entry name" value="P-loop containing nucleoside triphosphate hydrolases"/>
    <property type="match status" value="1"/>
</dbReference>
<dbReference type="FunFam" id="2.40.50.250:FF:000001">
    <property type="entry name" value="GTP-binding protein TypA"/>
    <property type="match status" value="1"/>
</dbReference>
<evidence type="ECO:0000256" key="2">
    <source>
        <dbReference type="ARBA" id="ARBA00023134"/>
    </source>
</evidence>
<keyword evidence="4" id="KW-0690">Ribosome biogenesis</keyword>
<dbReference type="CDD" id="cd03691">
    <property type="entry name" value="BipA_TypA_II"/>
    <property type="match status" value="1"/>
</dbReference>
<dbReference type="GO" id="GO:0000027">
    <property type="term" value="P:ribosomal large subunit assembly"/>
    <property type="evidence" value="ECO:0007669"/>
    <property type="project" value="UniProtKB-UniRule"/>
</dbReference>
<feature type="binding site" evidence="4">
    <location>
        <begin position="15"/>
        <end position="20"/>
    </location>
    <ligand>
        <name>GTP</name>
        <dbReference type="ChEBI" id="CHEBI:37565"/>
    </ligand>
</feature>
<evidence type="ECO:0000256" key="4">
    <source>
        <dbReference type="HAMAP-Rule" id="MF_00849"/>
    </source>
</evidence>
<comment type="caution">
    <text evidence="6">The sequence shown here is derived from an EMBL/GenBank/DDBJ whole genome shotgun (WGS) entry which is preliminary data.</text>
</comment>
<comment type="similarity">
    <text evidence="4">Belongs to the TRAFAC class translation factor GTPase superfamily. Classic translation factor GTPase family. BipA subfamily.</text>
</comment>
<dbReference type="InterPro" id="IPR035647">
    <property type="entry name" value="EFG_III/V"/>
</dbReference>
<comment type="subunit">
    <text evidence="4">Monomer.</text>
</comment>
<dbReference type="GO" id="GO:0005525">
    <property type="term" value="F:GTP binding"/>
    <property type="evidence" value="ECO:0007669"/>
    <property type="project" value="UniProtKB-UniRule"/>
</dbReference>
<dbReference type="GO" id="GO:0010467">
    <property type="term" value="P:gene expression"/>
    <property type="evidence" value="ECO:0007669"/>
    <property type="project" value="UniProtKB-ARBA"/>
</dbReference>
<dbReference type="CDD" id="cd16263">
    <property type="entry name" value="BipA_III"/>
    <property type="match status" value="1"/>
</dbReference>
<dbReference type="PATRIC" id="fig|455.5.peg.1825"/>
<dbReference type="Pfam" id="PF21018">
    <property type="entry name" value="BipA_C"/>
    <property type="match status" value="1"/>
</dbReference>
<dbReference type="Proteomes" id="UP000093336">
    <property type="component" value="Unassembled WGS sequence"/>
</dbReference>